<accession>A0ABD1V236</accession>
<evidence type="ECO:0000313" key="2">
    <source>
        <dbReference type="EMBL" id="KAL2531023.1"/>
    </source>
</evidence>
<dbReference type="InterPro" id="IPR027417">
    <property type="entry name" value="P-loop_NTPase"/>
</dbReference>
<name>A0ABD1V236_9LAMI</name>
<reference evidence="3" key="1">
    <citation type="submission" date="2024-07" db="EMBL/GenBank/DDBJ databases">
        <title>Two chromosome-level genome assemblies of Korean endemic species Abeliophyllum distichum and Forsythia ovata (Oleaceae).</title>
        <authorList>
            <person name="Jang H."/>
        </authorList>
    </citation>
    <scope>NUCLEOTIDE SEQUENCE [LARGE SCALE GENOMIC DNA]</scope>
</reference>
<organism evidence="2 3">
    <name type="scientific">Forsythia ovata</name>
    <dbReference type="NCBI Taxonomy" id="205694"/>
    <lineage>
        <taxon>Eukaryota</taxon>
        <taxon>Viridiplantae</taxon>
        <taxon>Streptophyta</taxon>
        <taxon>Embryophyta</taxon>
        <taxon>Tracheophyta</taxon>
        <taxon>Spermatophyta</taxon>
        <taxon>Magnoliopsida</taxon>
        <taxon>eudicotyledons</taxon>
        <taxon>Gunneridae</taxon>
        <taxon>Pentapetalae</taxon>
        <taxon>asterids</taxon>
        <taxon>lamiids</taxon>
        <taxon>Lamiales</taxon>
        <taxon>Oleaceae</taxon>
        <taxon>Forsythieae</taxon>
        <taxon>Forsythia</taxon>
    </lineage>
</organism>
<dbReference type="SUPFAM" id="SSF52540">
    <property type="entry name" value="P-loop containing nucleoside triphosphate hydrolases"/>
    <property type="match status" value="1"/>
</dbReference>
<dbReference type="Pfam" id="PF00931">
    <property type="entry name" value="NB-ARC"/>
    <property type="match status" value="1"/>
</dbReference>
<dbReference type="Gene3D" id="3.40.50.300">
    <property type="entry name" value="P-loop containing nucleotide triphosphate hydrolases"/>
    <property type="match status" value="1"/>
</dbReference>
<keyword evidence="3" id="KW-1185">Reference proteome</keyword>
<dbReference type="AlphaFoldDB" id="A0ABD1V236"/>
<comment type="caution">
    <text evidence="2">The sequence shown here is derived from an EMBL/GenBank/DDBJ whole genome shotgun (WGS) entry which is preliminary data.</text>
</comment>
<evidence type="ECO:0000313" key="3">
    <source>
        <dbReference type="Proteomes" id="UP001604277"/>
    </source>
</evidence>
<evidence type="ECO:0000259" key="1">
    <source>
        <dbReference type="Pfam" id="PF00931"/>
    </source>
</evidence>
<dbReference type="Proteomes" id="UP001604277">
    <property type="component" value="Unassembled WGS sequence"/>
</dbReference>
<dbReference type="InterPro" id="IPR002182">
    <property type="entry name" value="NB-ARC"/>
</dbReference>
<gene>
    <name evidence="2" type="ORF">Fot_23624</name>
</gene>
<feature type="domain" description="NB-ARC" evidence="1">
    <location>
        <begin position="74"/>
        <end position="104"/>
    </location>
</feature>
<sequence>MVDCKQAKLLNIIAPRFNRFKGNNKSVTLNELKRMTKEVAKPVEQGNFPGGLFLEDNDSIGQILLTGPKFLQNFSDIWASLMDDNVLSIDIYGMGGVGKTTLASS</sequence>
<protein>
    <submittedName>
        <fullName evidence="2">Disease resistance protein</fullName>
    </submittedName>
</protein>
<proteinExistence type="predicted"/>
<dbReference type="EMBL" id="JBFOLJ010000006">
    <property type="protein sequence ID" value="KAL2531023.1"/>
    <property type="molecule type" value="Genomic_DNA"/>
</dbReference>